<accession>A0A2H3DFZ0</accession>
<reference evidence="2" key="1">
    <citation type="journal article" date="2017" name="Nat. Ecol. Evol.">
        <title>Genome expansion and lineage-specific genetic innovations in the forest pathogenic fungi Armillaria.</title>
        <authorList>
            <person name="Sipos G."/>
            <person name="Prasanna A.N."/>
            <person name="Walter M.C."/>
            <person name="O'Connor E."/>
            <person name="Balint B."/>
            <person name="Krizsan K."/>
            <person name="Kiss B."/>
            <person name="Hess J."/>
            <person name="Varga T."/>
            <person name="Slot J."/>
            <person name="Riley R."/>
            <person name="Boka B."/>
            <person name="Rigling D."/>
            <person name="Barry K."/>
            <person name="Lee J."/>
            <person name="Mihaltcheva S."/>
            <person name="LaButti K."/>
            <person name="Lipzen A."/>
            <person name="Waldron R."/>
            <person name="Moloney N.M."/>
            <person name="Sperisen C."/>
            <person name="Kredics L."/>
            <person name="Vagvoelgyi C."/>
            <person name="Patrignani A."/>
            <person name="Fitzpatrick D."/>
            <person name="Nagy I."/>
            <person name="Doyle S."/>
            <person name="Anderson J.B."/>
            <person name="Grigoriev I.V."/>
            <person name="Gueldener U."/>
            <person name="Muensterkoetter M."/>
            <person name="Nagy L.G."/>
        </authorList>
    </citation>
    <scope>NUCLEOTIDE SEQUENCE [LARGE SCALE GENOMIC DNA]</scope>
    <source>
        <strain evidence="2">Ar21-2</strain>
    </source>
</reference>
<gene>
    <name evidence="1" type="ORF">ARMGADRAFT_1032408</name>
</gene>
<dbReference type="AlphaFoldDB" id="A0A2H3DFZ0"/>
<keyword evidence="2" id="KW-1185">Reference proteome</keyword>
<dbReference type="Proteomes" id="UP000217790">
    <property type="component" value="Unassembled WGS sequence"/>
</dbReference>
<evidence type="ECO:0000313" key="2">
    <source>
        <dbReference type="Proteomes" id="UP000217790"/>
    </source>
</evidence>
<dbReference type="InParanoid" id="A0A2H3DFZ0"/>
<organism evidence="1 2">
    <name type="scientific">Armillaria gallica</name>
    <name type="common">Bulbous honey fungus</name>
    <name type="synonym">Armillaria bulbosa</name>
    <dbReference type="NCBI Taxonomy" id="47427"/>
    <lineage>
        <taxon>Eukaryota</taxon>
        <taxon>Fungi</taxon>
        <taxon>Dikarya</taxon>
        <taxon>Basidiomycota</taxon>
        <taxon>Agaricomycotina</taxon>
        <taxon>Agaricomycetes</taxon>
        <taxon>Agaricomycetidae</taxon>
        <taxon>Agaricales</taxon>
        <taxon>Marasmiineae</taxon>
        <taxon>Physalacriaceae</taxon>
        <taxon>Armillaria</taxon>
    </lineage>
</organism>
<dbReference type="EMBL" id="KZ293665">
    <property type="protein sequence ID" value="PBK90362.1"/>
    <property type="molecule type" value="Genomic_DNA"/>
</dbReference>
<sequence>MMLLDEYPSPPDNTSLLNFFISPEELADFNAETSSLLPPPNEDPLPPCYANVLAEEAVEEEHLMDTIQNVEQEFCTWTITHTILNSLPSGNIYVVPMVEPEDEIMMDQPEPDDTEVHWLSIVPVRECWGAIQYPFIVATDLNKLLYLGCRIYHPWYGDGQIKELPYVMAKYIVFNGQFVTFAYCAGPFHATFTTHHSMFTQPPPLAPASATAICTWWRALRSYLRPTSHVEHEAEASKELELLPINREMVRQAEMEPFSSVIYSYMYSSQMPEISPSSQEHGVSPHFILM</sequence>
<name>A0A2H3DFZ0_ARMGA</name>
<evidence type="ECO:0000313" key="1">
    <source>
        <dbReference type="EMBL" id="PBK90362.1"/>
    </source>
</evidence>
<dbReference type="OMA" id="CTWTITH"/>
<proteinExistence type="predicted"/>
<protein>
    <submittedName>
        <fullName evidence="1">Uncharacterized protein</fullName>
    </submittedName>
</protein>
<dbReference type="OrthoDB" id="3090652at2759"/>